<proteinExistence type="predicted"/>
<reference evidence="1 2" key="1">
    <citation type="submission" date="2017-08" db="EMBL/GenBank/DDBJ databases">
        <title>Infants hospitalized years apart are colonized by the same room-sourced microbial strains.</title>
        <authorList>
            <person name="Brooks B."/>
            <person name="Olm M.R."/>
            <person name="Firek B.A."/>
            <person name="Baker R."/>
            <person name="Thomas B.C."/>
            <person name="Morowitz M.J."/>
            <person name="Banfield J.F."/>
        </authorList>
    </citation>
    <scope>NUCLEOTIDE SEQUENCE [LARGE SCALE GENOMIC DNA]</scope>
    <source>
        <strain evidence="1">S2_005_002_R2_29</strain>
    </source>
</reference>
<evidence type="ECO:0000313" key="1">
    <source>
        <dbReference type="EMBL" id="PZQ46269.1"/>
    </source>
</evidence>
<gene>
    <name evidence="1" type="ORF">DI551_05445</name>
</gene>
<dbReference type="EMBL" id="QFQB01000029">
    <property type="protein sequence ID" value="PZQ46269.1"/>
    <property type="molecule type" value="Genomic_DNA"/>
</dbReference>
<comment type="caution">
    <text evidence="1">The sequence shown here is derived from an EMBL/GenBank/DDBJ whole genome shotgun (WGS) entry which is preliminary data.</text>
</comment>
<organism evidence="1 2">
    <name type="scientific">Micavibrio aeruginosavorus</name>
    <dbReference type="NCBI Taxonomy" id="349221"/>
    <lineage>
        <taxon>Bacteria</taxon>
        <taxon>Pseudomonadati</taxon>
        <taxon>Bdellovibrionota</taxon>
        <taxon>Bdellovibrionia</taxon>
        <taxon>Bdellovibrionales</taxon>
        <taxon>Pseudobdellovibrionaceae</taxon>
        <taxon>Micavibrio</taxon>
    </lineage>
</organism>
<dbReference type="Proteomes" id="UP000249417">
    <property type="component" value="Unassembled WGS sequence"/>
</dbReference>
<sequence length="219" mass="23067">MLEQNAAFNPTAPNDAGFKAWQGSMTRAAMRYDVSERTAGPMPVFSKMVWSASETSATPSPATSSTPMGVAIDEPIATATKDSAQNDEYSFNDVLDIINPLQHLPVIGTLYRKFTGDTIKPMSDIIGGAIFGGPIGAVASTVNVCVKGTTGKDITENAFAMAGLDVTPDGDKPVIQYDIPKDEIKLASATISDANAAYIAADGRKNFAAQRASGQIWNV</sequence>
<protein>
    <submittedName>
        <fullName evidence="1">Uncharacterized protein</fullName>
    </submittedName>
</protein>
<accession>A0A2W5N1G8</accession>
<name>A0A2W5N1G8_9BACT</name>
<dbReference type="AlphaFoldDB" id="A0A2W5N1G8"/>
<evidence type="ECO:0000313" key="2">
    <source>
        <dbReference type="Proteomes" id="UP000249417"/>
    </source>
</evidence>